<feature type="region of interest" description="Disordered" evidence="20">
    <location>
        <begin position="474"/>
        <end position="503"/>
    </location>
</feature>
<keyword evidence="11" id="KW-0333">Golgi apparatus</keyword>
<gene>
    <name evidence="22" type="ORF">JTE90_018957</name>
</gene>
<evidence type="ECO:0000256" key="8">
    <source>
        <dbReference type="ARBA" id="ARBA00022777"/>
    </source>
</evidence>
<dbReference type="GO" id="GO:0000139">
    <property type="term" value="C:Golgi membrane"/>
    <property type="evidence" value="ECO:0007669"/>
    <property type="project" value="UniProtKB-SubCell"/>
</dbReference>
<keyword evidence="9 19" id="KW-0067">ATP-binding</keyword>
<proteinExistence type="inferred from homology"/>
<dbReference type="GO" id="GO:0046872">
    <property type="term" value="F:metal ion binding"/>
    <property type="evidence" value="ECO:0007669"/>
    <property type="project" value="UniProtKB-KW"/>
</dbReference>
<dbReference type="InterPro" id="IPR017441">
    <property type="entry name" value="Protein_kinase_ATP_BS"/>
</dbReference>
<feature type="compositionally biased region" description="Polar residues" evidence="20">
    <location>
        <begin position="96"/>
        <end position="107"/>
    </location>
</feature>
<dbReference type="EMBL" id="JAFNEN010000210">
    <property type="protein sequence ID" value="KAG8189601.1"/>
    <property type="molecule type" value="Genomic_DNA"/>
</dbReference>
<dbReference type="SMART" id="SM00220">
    <property type="entry name" value="S_TKc"/>
    <property type="match status" value="1"/>
</dbReference>
<dbReference type="InterPro" id="IPR011009">
    <property type="entry name" value="Kinase-like_dom_sf"/>
</dbReference>
<evidence type="ECO:0000256" key="12">
    <source>
        <dbReference type="ARBA" id="ARBA00023136"/>
    </source>
</evidence>
<dbReference type="GO" id="GO:0051321">
    <property type="term" value="P:meiotic cell cycle"/>
    <property type="evidence" value="ECO:0007669"/>
    <property type="project" value="TreeGrafter"/>
</dbReference>
<keyword evidence="10" id="KW-0460">Magnesium</keyword>
<evidence type="ECO:0000256" key="20">
    <source>
        <dbReference type="SAM" id="MobiDB-lite"/>
    </source>
</evidence>
<accession>A0AAV6V200</accession>
<dbReference type="Gene3D" id="1.10.510.10">
    <property type="entry name" value="Transferase(Phosphotransferase) domain 1"/>
    <property type="match status" value="1"/>
</dbReference>
<sequence>MYSLFISARILRSRILSIRDEDSGARNTDAKSPLPTPKFFSEQSFSSKKDKTGPRPVKPPPTPRPRSKLQYNSCPSIGRLFSHGDSGLRQEHRTENPNQAQSISFRDSNSSLSSKYDSTSDKLYFHQCFQILDKLGSGSFGDVFKVKCKEDGKLYAVKRAKEKFAGIADRQRKLQEVQKHEQLPSHPNCVKFYKAWEERQHLYIQTELCSKSLSEYADEHHHIPEEVIWNYLIDLLLAVKHLHDHNLVHLDIKPDNIFVSKDGENVVCKLGDFGLVLDLSKSDTSDALEGDPRYIAPELMQGVFTKSADIFSLGITILELASDLDLPRGDEAWHQLRNLEIPEQFIQGLSFELIEVISRMMEPDYVKRPCVDEILEMESINRVYRQRKKQPMNHKETVQTPNNSKASSSGWCSSLSDDVFDQDSNASFNRSLSQSRFVFEEDRSFTSGNRLQIARTRLGASTPCGFRYFDSKTAHDTSGSPNLSESRKKCHSPSAEISPTYRKSPRLQLFNSSSSDEEEVMTNCLPKNLMCVFDSLSPSQ</sequence>
<evidence type="ECO:0000256" key="15">
    <source>
        <dbReference type="ARBA" id="ARBA00047899"/>
    </source>
</evidence>
<dbReference type="Proteomes" id="UP000827092">
    <property type="component" value="Unassembled WGS sequence"/>
</dbReference>
<dbReference type="InterPro" id="IPR050339">
    <property type="entry name" value="CC_SR_Kinase"/>
</dbReference>
<evidence type="ECO:0000256" key="11">
    <source>
        <dbReference type="ARBA" id="ARBA00023034"/>
    </source>
</evidence>
<feature type="compositionally biased region" description="Basic and acidic residues" evidence="20">
    <location>
        <begin position="86"/>
        <end position="95"/>
    </location>
</feature>
<dbReference type="AlphaFoldDB" id="A0AAV6V200"/>
<keyword evidence="12" id="KW-0472">Membrane</keyword>
<evidence type="ECO:0000256" key="13">
    <source>
        <dbReference type="ARBA" id="ARBA00023306"/>
    </source>
</evidence>
<dbReference type="EC" id="2.7.11.1" evidence="2"/>
<evidence type="ECO:0000256" key="5">
    <source>
        <dbReference type="ARBA" id="ARBA00022679"/>
    </source>
</evidence>
<evidence type="ECO:0000256" key="7">
    <source>
        <dbReference type="ARBA" id="ARBA00022741"/>
    </source>
</evidence>
<evidence type="ECO:0000313" key="23">
    <source>
        <dbReference type="Proteomes" id="UP000827092"/>
    </source>
</evidence>
<evidence type="ECO:0000256" key="17">
    <source>
        <dbReference type="ARBA" id="ARBA00074601"/>
    </source>
</evidence>
<evidence type="ECO:0000256" key="1">
    <source>
        <dbReference type="ARBA" id="ARBA00004395"/>
    </source>
</evidence>
<feature type="domain" description="Protein kinase" evidence="21">
    <location>
        <begin position="129"/>
        <end position="380"/>
    </location>
</feature>
<dbReference type="GO" id="GO:0005524">
    <property type="term" value="F:ATP binding"/>
    <property type="evidence" value="ECO:0007669"/>
    <property type="project" value="UniProtKB-UniRule"/>
</dbReference>
<feature type="binding site" evidence="19">
    <location>
        <position position="158"/>
    </location>
    <ligand>
        <name>ATP</name>
        <dbReference type="ChEBI" id="CHEBI:30616"/>
    </ligand>
</feature>
<comment type="catalytic activity">
    <reaction evidence="16">
        <text>L-seryl-[protein] + ATP = O-phospho-L-seryl-[protein] + ADP + H(+)</text>
        <dbReference type="Rhea" id="RHEA:17989"/>
        <dbReference type="Rhea" id="RHEA-COMP:9863"/>
        <dbReference type="Rhea" id="RHEA-COMP:11604"/>
        <dbReference type="ChEBI" id="CHEBI:15378"/>
        <dbReference type="ChEBI" id="CHEBI:29999"/>
        <dbReference type="ChEBI" id="CHEBI:30616"/>
        <dbReference type="ChEBI" id="CHEBI:83421"/>
        <dbReference type="ChEBI" id="CHEBI:456216"/>
        <dbReference type="EC" id="2.7.11.1"/>
    </reaction>
</comment>
<dbReference type="PANTHER" id="PTHR11042:SF183">
    <property type="entry name" value="MEMBRANE-ASSOCIATED TYROSINE- AND THREONINE-SPECIFIC CDC2-INHIBITORY KINASE"/>
    <property type="match status" value="1"/>
</dbReference>
<keyword evidence="8" id="KW-0418">Kinase</keyword>
<evidence type="ECO:0000256" key="18">
    <source>
        <dbReference type="ARBA" id="ARBA00084081"/>
    </source>
</evidence>
<evidence type="ECO:0000256" key="2">
    <source>
        <dbReference type="ARBA" id="ARBA00012513"/>
    </source>
</evidence>
<dbReference type="InterPro" id="IPR008271">
    <property type="entry name" value="Ser/Thr_kinase_AS"/>
</dbReference>
<comment type="similarity">
    <text evidence="14">Belongs to the protein kinase superfamily. Ser/Thr protein kinase family. GCN2 subfamily.</text>
</comment>
<keyword evidence="3" id="KW-0723">Serine/threonine-protein kinase</keyword>
<dbReference type="Pfam" id="PF00069">
    <property type="entry name" value="Pkinase"/>
    <property type="match status" value="1"/>
</dbReference>
<dbReference type="CDD" id="cd14050">
    <property type="entry name" value="PKc_Myt1"/>
    <property type="match status" value="1"/>
</dbReference>
<evidence type="ECO:0000313" key="22">
    <source>
        <dbReference type="EMBL" id="KAG8189601.1"/>
    </source>
</evidence>
<dbReference type="GO" id="GO:0005634">
    <property type="term" value="C:nucleus"/>
    <property type="evidence" value="ECO:0007669"/>
    <property type="project" value="TreeGrafter"/>
</dbReference>
<dbReference type="PANTHER" id="PTHR11042">
    <property type="entry name" value="EUKARYOTIC TRANSLATION INITIATION FACTOR 2-ALPHA KINASE EIF2-ALPHA KINASE -RELATED"/>
    <property type="match status" value="1"/>
</dbReference>
<keyword evidence="5" id="KW-0808">Transferase</keyword>
<evidence type="ECO:0000256" key="3">
    <source>
        <dbReference type="ARBA" id="ARBA00022527"/>
    </source>
</evidence>
<dbReference type="GO" id="GO:0110031">
    <property type="term" value="P:negative regulation of G2/MI transition of meiotic cell cycle"/>
    <property type="evidence" value="ECO:0007669"/>
    <property type="project" value="TreeGrafter"/>
</dbReference>
<comment type="catalytic activity">
    <reaction evidence="15">
        <text>L-threonyl-[protein] + ATP = O-phospho-L-threonyl-[protein] + ADP + H(+)</text>
        <dbReference type="Rhea" id="RHEA:46608"/>
        <dbReference type="Rhea" id="RHEA-COMP:11060"/>
        <dbReference type="Rhea" id="RHEA-COMP:11605"/>
        <dbReference type="ChEBI" id="CHEBI:15378"/>
        <dbReference type="ChEBI" id="CHEBI:30013"/>
        <dbReference type="ChEBI" id="CHEBI:30616"/>
        <dbReference type="ChEBI" id="CHEBI:61977"/>
        <dbReference type="ChEBI" id="CHEBI:456216"/>
        <dbReference type="EC" id="2.7.11.1"/>
    </reaction>
</comment>
<comment type="caution">
    <text evidence="22">The sequence shown here is derived from an EMBL/GenBank/DDBJ whole genome shotgun (WGS) entry which is preliminary data.</text>
</comment>
<dbReference type="Gene3D" id="3.30.200.20">
    <property type="entry name" value="Phosphorylase Kinase, domain 1"/>
    <property type="match status" value="1"/>
</dbReference>
<evidence type="ECO:0000256" key="10">
    <source>
        <dbReference type="ARBA" id="ARBA00022842"/>
    </source>
</evidence>
<evidence type="ECO:0000256" key="19">
    <source>
        <dbReference type="PROSITE-ProRule" id="PRU10141"/>
    </source>
</evidence>
<keyword evidence="6" id="KW-0479">Metal-binding</keyword>
<evidence type="ECO:0000259" key="21">
    <source>
        <dbReference type="PROSITE" id="PS50011"/>
    </source>
</evidence>
<evidence type="ECO:0000256" key="4">
    <source>
        <dbReference type="ARBA" id="ARBA00022553"/>
    </source>
</evidence>
<keyword evidence="13" id="KW-0131">Cell cycle</keyword>
<comment type="subcellular location">
    <subcellularLocation>
        <location evidence="1">Golgi apparatus membrane</location>
        <topology evidence="1">Peripheral membrane protein</topology>
    </subcellularLocation>
</comment>
<dbReference type="FunFam" id="3.30.200.20:FF:000280">
    <property type="entry name" value="membrane-associated tyrosine- and threonine-specific cdc2-inhibitory kinase"/>
    <property type="match status" value="1"/>
</dbReference>
<evidence type="ECO:0000256" key="9">
    <source>
        <dbReference type="ARBA" id="ARBA00022840"/>
    </source>
</evidence>
<keyword evidence="23" id="KW-1185">Reference proteome</keyword>
<evidence type="ECO:0000256" key="16">
    <source>
        <dbReference type="ARBA" id="ARBA00048679"/>
    </source>
</evidence>
<dbReference type="SUPFAM" id="SSF56112">
    <property type="entry name" value="Protein kinase-like (PK-like)"/>
    <property type="match status" value="1"/>
</dbReference>
<organism evidence="22 23">
    <name type="scientific">Oedothorax gibbosus</name>
    <dbReference type="NCBI Taxonomy" id="931172"/>
    <lineage>
        <taxon>Eukaryota</taxon>
        <taxon>Metazoa</taxon>
        <taxon>Ecdysozoa</taxon>
        <taxon>Arthropoda</taxon>
        <taxon>Chelicerata</taxon>
        <taxon>Arachnida</taxon>
        <taxon>Araneae</taxon>
        <taxon>Araneomorphae</taxon>
        <taxon>Entelegynae</taxon>
        <taxon>Araneoidea</taxon>
        <taxon>Linyphiidae</taxon>
        <taxon>Erigoninae</taxon>
        <taxon>Oedothorax</taxon>
    </lineage>
</organism>
<dbReference type="PROSITE" id="PS00107">
    <property type="entry name" value="PROTEIN_KINASE_ATP"/>
    <property type="match status" value="1"/>
</dbReference>
<keyword evidence="4" id="KW-0597">Phosphoprotein</keyword>
<dbReference type="FunFam" id="1.10.510.10:FF:000315">
    <property type="entry name" value="membrane-associated tyrosine- and threonine-specific cdc2-inhibitory kinase"/>
    <property type="match status" value="1"/>
</dbReference>
<feature type="region of interest" description="Disordered" evidence="20">
    <location>
        <begin position="385"/>
        <end position="409"/>
    </location>
</feature>
<name>A0AAV6V200_9ARAC</name>
<dbReference type="PROSITE" id="PS50011">
    <property type="entry name" value="PROTEIN_KINASE_DOM"/>
    <property type="match status" value="1"/>
</dbReference>
<keyword evidence="7 19" id="KW-0547">Nucleotide-binding</keyword>
<evidence type="ECO:0000256" key="6">
    <source>
        <dbReference type="ARBA" id="ARBA00022723"/>
    </source>
</evidence>
<dbReference type="PROSITE" id="PS00108">
    <property type="entry name" value="PROTEIN_KINASE_ST"/>
    <property type="match status" value="1"/>
</dbReference>
<protein>
    <recommendedName>
        <fullName evidence="17">Membrane-associated tyrosine- and threonine-specific cdc2-inhibitory kinase</fullName>
        <ecNumber evidence="2">2.7.11.1</ecNumber>
    </recommendedName>
    <alternativeName>
        <fullName evidence="18">Myt1 kinase</fullName>
    </alternativeName>
</protein>
<dbReference type="GO" id="GO:0004674">
    <property type="term" value="F:protein serine/threonine kinase activity"/>
    <property type="evidence" value="ECO:0007669"/>
    <property type="project" value="UniProtKB-KW"/>
</dbReference>
<reference evidence="22 23" key="1">
    <citation type="journal article" date="2022" name="Nat. Ecol. Evol.">
        <title>A masculinizing supergene underlies an exaggerated male reproductive morph in a spider.</title>
        <authorList>
            <person name="Hendrickx F."/>
            <person name="De Corte Z."/>
            <person name="Sonet G."/>
            <person name="Van Belleghem S.M."/>
            <person name="Kostlbacher S."/>
            <person name="Vangestel C."/>
        </authorList>
    </citation>
    <scope>NUCLEOTIDE SEQUENCE [LARGE SCALE GENOMIC DNA]</scope>
    <source>
        <strain evidence="22">W744_W776</strain>
    </source>
</reference>
<feature type="region of interest" description="Disordered" evidence="20">
    <location>
        <begin position="22"/>
        <end position="111"/>
    </location>
</feature>
<dbReference type="InterPro" id="IPR000719">
    <property type="entry name" value="Prot_kinase_dom"/>
</dbReference>
<evidence type="ECO:0000256" key="14">
    <source>
        <dbReference type="ARBA" id="ARBA00037982"/>
    </source>
</evidence>